<dbReference type="GO" id="GO:0006508">
    <property type="term" value="P:proteolysis"/>
    <property type="evidence" value="ECO:0007669"/>
    <property type="project" value="UniProtKB-KW"/>
</dbReference>
<protein>
    <recommendedName>
        <fullName evidence="9">Peptidase M14 domain-containing protein</fullName>
    </recommendedName>
</protein>
<dbReference type="SUPFAM" id="SSF52317">
    <property type="entry name" value="Class I glutamine amidotransferase-like"/>
    <property type="match status" value="1"/>
</dbReference>
<keyword evidence="11" id="KW-1185">Reference proteome</keyword>
<feature type="signal peptide" evidence="8">
    <location>
        <begin position="1"/>
        <end position="16"/>
    </location>
</feature>
<evidence type="ECO:0000256" key="4">
    <source>
        <dbReference type="ARBA" id="ARBA00022801"/>
    </source>
</evidence>
<comment type="cofactor">
    <cofactor evidence="1">
        <name>Zn(2+)</name>
        <dbReference type="ChEBI" id="CHEBI:29105"/>
    </cofactor>
</comment>
<dbReference type="CDD" id="cd06238">
    <property type="entry name" value="M14-like"/>
    <property type="match status" value="1"/>
</dbReference>
<evidence type="ECO:0000256" key="3">
    <source>
        <dbReference type="ARBA" id="ARBA00022670"/>
    </source>
</evidence>
<comment type="similarity">
    <text evidence="2 7">Belongs to the peptidase M14 family.</text>
</comment>
<accession>A0A259TXW0</accession>
<dbReference type="Pfam" id="PF00246">
    <property type="entry name" value="Peptidase_M14"/>
    <property type="match status" value="1"/>
</dbReference>
<proteinExistence type="inferred from homology"/>
<evidence type="ECO:0000256" key="6">
    <source>
        <dbReference type="ARBA" id="ARBA00023049"/>
    </source>
</evidence>
<dbReference type="InterPro" id="IPR000834">
    <property type="entry name" value="Peptidase_M14"/>
</dbReference>
<dbReference type="InterPro" id="IPR029062">
    <property type="entry name" value="Class_I_gatase-like"/>
</dbReference>
<dbReference type="PANTHER" id="PTHR11705">
    <property type="entry name" value="PROTEASE FAMILY M14 CARBOXYPEPTIDASE A,B"/>
    <property type="match status" value="1"/>
</dbReference>
<dbReference type="Gene3D" id="3.40.630.10">
    <property type="entry name" value="Zn peptidases"/>
    <property type="match status" value="1"/>
</dbReference>
<evidence type="ECO:0000313" key="10">
    <source>
        <dbReference type="EMBL" id="OZC02457.1"/>
    </source>
</evidence>
<dbReference type="RefSeq" id="WP_094546731.1">
    <property type="nucleotide sequence ID" value="NZ_MQWB01000001.1"/>
</dbReference>
<feature type="domain" description="Peptidase M14" evidence="9">
    <location>
        <begin position="32"/>
        <end position="356"/>
    </location>
</feature>
<dbReference type="InParanoid" id="A0A259TXW0"/>
<keyword evidence="8" id="KW-0732">Signal</keyword>
<comment type="caution">
    <text evidence="10">The sequence shown here is derived from an EMBL/GenBank/DDBJ whole genome shotgun (WGS) entry which is preliminary data.</text>
</comment>
<dbReference type="SMART" id="SM00631">
    <property type="entry name" value="Zn_pept"/>
    <property type="match status" value="1"/>
</dbReference>
<dbReference type="GO" id="GO:0005615">
    <property type="term" value="C:extracellular space"/>
    <property type="evidence" value="ECO:0007669"/>
    <property type="project" value="TreeGrafter"/>
</dbReference>
<keyword evidence="5" id="KW-0862">Zinc</keyword>
<reference evidence="10 11" key="1">
    <citation type="submission" date="2016-11" db="EMBL/GenBank/DDBJ databases">
        <title>Study of marine rhodopsin-containing bacteria.</title>
        <authorList>
            <person name="Yoshizawa S."/>
            <person name="Kumagai Y."/>
            <person name="Kogure K."/>
        </authorList>
    </citation>
    <scope>NUCLEOTIDE SEQUENCE [LARGE SCALE GENOMIC DNA]</scope>
    <source>
        <strain evidence="10 11">SG-29</strain>
    </source>
</reference>
<evidence type="ECO:0000256" key="5">
    <source>
        <dbReference type="ARBA" id="ARBA00022833"/>
    </source>
</evidence>
<evidence type="ECO:0000256" key="8">
    <source>
        <dbReference type="SAM" id="SignalP"/>
    </source>
</evidence>
<dbReference type="OrthoDB" id="9758209at2"/>
<keyword evidence="4" id="KW-0378">Hydrolase</keyword>
<dbReference type="SUPFAM" id="SSF53187">
    <property type="entry name" value="Zn-dependent exopeptidases"/>
    <property type="match status" value="1"/>
</dbReference>
<gene>
    <name evidence="10" type="ORF">BSZ36_05375</name>
</gene>
<evidence type="ECO:0000256" key="2">
    <source>
        <dbReference type="ARBA" id="ARBA00005988"/>
    </source>
</evidence>
<name>A0A259TXW0_9BACT</name>
<dbReference type="Proteomes" id="UP000216446">
    <property type="component" value="Unassembled WGS sequence"/>
</dbReference>
<organism evidence="10 11">
    <name type="scientific">Rubricoccus marinus</name>
    <dbReference type="NCBI Taxonomy" id="716817"/>
    <lineage>
        <taxon>Bacteria</taxon>
        <taxon>Pseudomonadati</taxon>
        <taxon>Rhodothermota</taxon>
        <taxon>Rhodothermia</taxon>
        <taxon>Rhodothermales</taxon>
        <taxon>Rubricoccaceae</taxon>
        <taxon>Rubricoccus</taxon>
    </lineage>
</organism>
<keyword evidence="3" id="KW-0645">Protease</keyword>
<dbReference type="Gene3D" id="3.40.50.880">
    <property type="match status" value="1"/>
</dbReference>
<dbReference type="GO" id="GO:0004181">
    <property type="term" value="F:metallocarboxypeptidase activity"/>
    <property type="evidence" value="ECO:0007669"/>
    <property type="project" value="InterPro"/>
</dbReference>
<dbReference type="PANTHER" id="PTHR11705:SF143">
    <property type="entry name" value="SLL0236 PROTEIN"/>
    <property type="match status" value="1"/>
</dbReference>
<comment type="caution">
    <text evidence="7">Lacks conserved residue(s) required for the propagation of feature annotation.</text>
</comment>
<evidence type="ECO:0000313" key="11">
    <source>
        <dbReference type="Proteomes" id="UP000216446"/>
    </source>
</evidence>
<evidence type="ECO:0000259" key="9">
    <source>
        <dbReference type="PROSITE" id="PS52035"/>
    </source>
</evidence>
<sequence length="822" mass="88487">MLRLVAFLFLASGAAAQVPTPEAFLGYTLGERFTPHHRVIDYVGAVAEASPRVTMETYGESVEGRPLVTLTVAAEGVDVEAVRASRLSSARGAATPLMPVVWLSYNVHGNESVSTEAAMATLYRLASGDPAETGLDRVVVIMDPCLNPDGRERYVSGFRQRVGARVNAAPEAWEHDESWPGGRFNHYLFDLNRDWAWGTQPETRARLAVYQRWLPSVHVDFHEQGVDSPYYFAPGAEPFHAAITPWQRELQDLIGDGNARAFDADGRLYFTREVFDLLYPGYGDTWPTFNGAVGMTYEQGGSGRAGLAIVTAEGDTLTLADRIANHRDTGLTTVATTAANAERVSREFADYFARGTDASGVTAYVVRGSADRMRALVDLLILQSISYHTATERQTASGLAYAGGRQRPARETWTVEPGDMVIPLDQPQGALAKVLFEPEPALADSLTYDVTAWALPYVYGLDAMETSGSVASLTPAPSPSAPFAGGPTPYAYVLPWDGPRAAAAVAGLLRDGVSVRVAPEAFEVDGERFARGARIVTRAGNEGMGRRFDEAVQRAARGQRLVALSTGRAASGADLGSNRVGFVGAPVVAALTESPVSPTALGEVWSLFDQTWAYPLTLLGAGSFSTADLDDVDVLILPDGGYGSWLSEDRAKDLRDWVRAGGRLIAMEGAAQRLAGREGFGLTARKAPAADTSAASRLRRYEDSARTRASGDTPGAVYRVQLDDSHPLAYGYPDWMYVLKRDASPYDFLTSGWNVGVVRSGMPAAGFAGTVAQERLEDSLVFGVENMGRGEVVYLLDSPLFRGFWRDGELLFANAVFGLGAE</sequence>
<dbReference type="EMBL" id="MQWB01000001">
    <property type="protein sequence ID" value="OZC02457.1"/>
    <property type="molecule type" value="Genomic_DNA"/>
</dbReference>
<dbReference type="GO" id="GO:0008270">
    <property type="term" value="F:zinc ion binding"/>
    <property type="evidence" value="ECO:0007669"/>
    <property type="project" value="InterPro"/>
</dbReference>
<dbReference type="PROSITE" id="PS52035">
    <property type="entry name" value="PEPTIDASE_M14"/>
    <property type="match status" value="1"/>
</dbReference>
<evidence type="ECO:0000256" key="7">
    <source>
        <dbReference type="PROSITE-ProRule" id="PRU01379"/>
    </source>
</evidence>
<dbReference type="AlphaFoldDB" id="A0A259TXW0"/>
<feature type="chain" id="PRO_5013396929" description="Peptidase M14 domain-containing protein" evidence="8">
    <location>
        <begin position="17"/>
        <end position="822"/>
    </location>
</feature>
<dbReference type="CDD" id="cd03143">
    <property type="entry name" value="A4_beta-galactosidase_middle_domain"/>
    <property type="match status" value="1"/>
</dbReference>
<evidence type="ECO:0000256" key="1">
    <source>
        <dbReference type="ARBA" id="ARBA00001947"/>
    </source>
</evidence>
<keyword evidence="6" id="KW-0482">Metalloprotease</keyword>